<organism evidence="2 3">
    <name type="scientific">Thalictrum thalictroides</name>
    <name type="common">Rue-anemone</name>
    <name type="synonym">Anemone thalictroides</name>
    <dbReference type="NCBI Taxonomy" id="46969"/>
    <lineage>
        <taxon>Eukaryota</taxon>
        <taxon>Viridiplantae</taxon>
        <taxon>Streptophyta</taxon>
        <taxon>Embryophyta</taxon>
        <taxon>Tracheophyta</taxon>
        <taxon>Spermatophyta</taxon>
        <taxon>Magnoliopsida</taxon>
        <taxon>Ranunculales</taxon>
        <taxon>Ranunculaceae</taxon>
        <taxon>Thalictroideae</taxon>
        <taxon>Thalictrum</taxon>
    </lineage>
</organism>
<reference evidence="2 3" key="1">
    <citation type="submission" date="2020-06" db="EMBL/GenBank/DDBJ databases">
        <title>Transcriptomic and genomic resources for Thalictrum thalictroides and T. hernandezii: Facilitating candidate gene discovery in an emerging model plant lineage.</title>
        <authorList>
            <person name="Arias T."/>
            <person name="Riano-Pachon D.M."/>
            <person name="Di Stilio V.S."/>
        </authorList>
    </citation>
    <scope>NUCLEOTIDE SEQUENCE [LARGE SCALE GENOMIC DNA]</scope>
    <source>
        <strain evidence="3">cv. WT478/WT964</strain>
        <tissue evidence="2">Leaves</tissue>
    </source>
</reference>
<evidence type="ECO:0000313" key="2">
    <source>
        <dbReference type="EMBL" id="KAF5201534.1"/>
    </source>
</evidence>
<accession>A0A7J6WVT9</accession>
<protein>
    <submittedName>
        <fullName evidence="2">Uncharacterized protein</fullName>
    </submittedName>
</protein>
<dbReference type="EMBL" id="JABWDY010009286">
    <property type="protein sequence ID" value="KAF5201534.1"/>
    <property type="molecule type" value="Genomic_DNA"/>
</dbReference>
<evidence type="ECO:0000313" key="3">
    <source>
        <dbReference type="Proteomes" id="UP000554482"/>
    </source>
</evidence>
<gene>
    <name evidence="2" type="ORF">FRX31_008878</name>
</gene>
<sequence length="80" mass="9243">MKESVFHHYILESLSGPPLNRETDMQRHNHNMAPSKSMPSRLRYLKKSSMKSRTGSRKIDMEIEYGKAGKVELESPCHPD</sequence>
<feature type="region of interest" description="Disordered" evidence="1">
    <location>
        <begin position="15"/>
        <end position="59"/>
    </location>
</feature>
<dbReference type="AlphaFoldDB" id="A0A7J6WVT9"/>
<comment type="caution">
    <text evidence="2">The sequence shown here is derived from an EMBL/GenBank/DDBJ whole genome shotgun (WGS) entry which is preliminary data.</text>
</comment>
<dbReference type="Proteomes" id="UP000554482">
    <property type="component" value="Unassembled WGS sequence"/>
</dbReference>
<name>A0A7J6WVT9_THATH</name>
<evidence type="ECO:0000256" key="1">
    <source>
        <dbReference type="SAM" id="MobiDB-lite"/>
    </source>
</evidence>
<keyword evidence="3" id="KW-1185">Reference proteome</keyword>
<proteinExistence type="predicted"/>
<feature type="compositionally biased region" description="Basic residues" evidence="1">
    <location>
        <begin position="43"/>
        <end position="56"/>
    </location>
</feature>
<dbReference type="OrthoDB" id="544685at2759"/>